<evidence type="ECO:0000259" key="3">
    <source>
        <dbReference type="PROSITE" id="PS50943"/>
    </source>
</evidence>
<protein>
    <submittedName>
        <fullName evidence="4">Helix-turn-helix domain-containing protein</fullName>
    </submittedName>
</protein>
<sequence>MMTEAEILQLYRQKFGYTQQQLAEQLHISPQAISRWETGETLPSIDNLVALSDLYDLSLDQLILAGPYFRRPLIIGRPIAWPKFISFAVIWLLVSLFLTGFGYQPWWLFMVVLVVGLIFVLPVVFQDYWQIDRTGLRITHYQGRSWQRLAALWRRTPQQLLAYTDMAQVKISYQPRQQRSPWDFWPDPVIMQVTLKDGQQFSLNLSGTLPDYLPRLVMFLSRQHVQVIDEQQLVDKLLLGQDLYEEFHQ</sequence>
<feature type="transmembrane region" description="Helical" evidence="2">
    <location>
        <begin position="80"/>
        <end position="100"/>
    </location>
</feature>
<dbReference type="SUPFAM" id="SSF47413">
    <property type="entry name" value="lambda repressor-like DNA-binding domains"/>
    <property type="match status" value="1"/>
</dbReference>
<evidence type="ECO:0000256" key="2">
    <source>
        <dbReference type="SAM" id="Phobius"/>
    </source>
</evidence>
<evidence type="ECO:0000256" key="1">
    <source>
        <dbReference type="ARBA" id="ARBA00023125"/>
    </source>
</evidence>
<evidence type="ECO:0000313" key="4">
    <source>
        <dbReference type="EMBL" id="MFD1411640.1"/>
    </source>
</evidence>
<evidence type="ECO:0000313" key="5">
    <source>
        <dbReference type="Proteomes" id="UP001597191"/>
    </source>
</evidence>
<feature type="domain" description="HTH cro/C1-type" evidence="3">
    <location>
        <begin position="8"/>
        <end position="62"/>
    </location>
</feature>
<feature type="transmembrane region" description="Helical" evidence="2">
    <location>
        <begin position="106"/>
        <end position="125"/>
    </location>
</feature>
<keyword evidence="2" id="KW-1133">Transmembrane helix</keyword>
<dbReference type="CDD" id="cd00093">
    <property type="entry name" value="HTH_XRE"/>
    <property type="match status" value="1"/>
</dbReference>
<keyword evidence="2" id="KW-0472">Membrane</keyword>
<dbReference type="PANTHER" id="PTHR46558">
    <property type="entry name" value="TRACRIPTIONAL REGULATORY PROTEIN-RELATED-RELATED"/>
    <property type="match status" value="1"/>
</dbReference>
<proteinExistence type="predicted"/>
<comment type="caution">
    <text evidence="4">The sequence shown here is derived from an EMBL/GenBank/DDBJ whole genome shotgun (WGS) entry which is preliminary data.</text>
</comment>
<gene>
    <name evidence="4" type="ORF">ACFQ4R_08595</name>
</gene>
<dbReference type="InterPro" id="IPR010982">
    <property type="entry name" value="Lambda_DNA-bd_dom_sf"/>
</dbReference>
<dbReference type="InterPro" id="IPR001387">
    <property type="entry name" value="Cro/C1-type_HTH"/>
</dbReference>
<dbReference type="PANTHER" id="PTHR46558:SF4">
    <property type="entry name" value="DNA-BIDING PHAGE PROTEIN"/>
    <property type="match status" value="1"/>
</dbReference>
<name>A0ABW4BQ46_9LACO</name>
<keyword evidence="5" id="KW-1185">Reference proteome</keyword>
<dbReference type="Pfam" id="PF01381">
    <property type="entry name" value="HTH_3"/>
    <property type="match status" value="1"/>
</dbReference>
<accession>A0ABW4BQ46</accession>
<dbReference type="Gene3D" id="1.10.260.40">
    <property type="entry name" value="lambda repressor-like DNA-binding domains"/>
    <property type="match status" value="1"/>
</dbReference>
<dbReference type="RefSeq" id="WP_125650529.1">
    <property type="nucleotide sequence ID" value="NZ_RHOT01000026.1"/>
</dbReference>
<keyword evidence="2" id="KW-0812">Transmembrane</keyword>
<keyword evidence="1" id="KW-0238">DNA-binding</keyword>
<dbReference type="PROSITE" id="PS50943">
    <property type="entry name" value="HTH_CROC1"/>
    <property type="match status" value="1"/>
</dbReference>
<dbReference type="Proteomes" id="UP001597191">
    <property type="component" value="Unassembled WGS sequence"/>
</dbReference>
<dbReference type="EMBL" id="JBHTOH010000084">
    <property type="protein sequence ID" value="MFD1411640.1"/>
    <property type="molecule type" value="Genomic_DNA"/>
</dbReference>
<dbReference type="SMART" id="SM00530">
    <property type="entry name" value="HTH_XRE"/>
    <property type="match status" value="1"/>
</dbReference>
<organism evidence="4 5">
    <name type="scientific">Lapidilactobacillus gannanensis</name>
    <dbReference type="NCBI Taxonomy" id="2486002"/>
    <lineage>
        <taxon>Bacteria</taxon>
        <taxon>Bacillati</taxon>
        <taxon>Bacillota</taxon>
        <taxon>Bacilli</taxon>
        <taxon>Lactobacillales</taxon>
        <taxon>Lactobacillaceae</taxon>
        <taxon>Lapidilactobacillus</taxon>
    </lineage>
</organism>
<reference evidence="5" key="1">
    <citation type="journal article" date="2019" name="Int. J. Syst. Evol. Microbiol.">
        <title>The Global Catalogue of Microorganisms (GCM) 10K type strain sequencing project: providing services to taxonomists for standard genome sequencing and annotation.</title>
        <authorList>
            <consortium name="The Broad Institute Genomics Platform"/>
            <consortium name="The Broad Institute Genome Sequencing Center for Infectious Disease"/>
            <person name="Wu L."/>
            <person name="Ma J."/>
        </authorList>
    </citation>
    <scope>NUCLEOTIDE SEQUENCE [LARGE SCALE GENOMIC DNA]</scope>
    <source>
        <strain evidence="5">CCM 8937</strain>
    </source>
</reference>